<name>A0A6A3A043_HIBSY</name>
<evidence type="ECO:0000313" key="4">
    <source>
        <dbReference type="Proteomes" id="UP000436088"/>
    </source>
</evidence>
<accession>A0A6A3A043</accession>
<feature type="domain" description="Retroviral polymerase SH3-like" evidence="2">
    <location>
        <begin position="161"/>
        <end position="213"/>
    </location>
</feature>
<comment type="caution">
    <text evidence="3">The sequence shown here is derived from an EMBL/GenBank/DDBJ whole genome shotgun (WGS) entry which is preliminary data.</text>
</comment>
<dbReference type="InterPro" id="IPR013103">
    <property type="entry name" value="RVT_2"/>
</dbReference>
<evidence type="ECO:0000259" key="2">
    <source>
        <dbReference type="Pfam" id="PF25597"/>
    </source>
</evidence>
<evidence type="ECO:0000313" key="3">
    <source>
        <dbReference type="EMBL" id="KAE8697363.1"/>
    </source>
</evidence>
<dbReference type="Proteomes" id="UP000436088">
    <property type="component" value="Unassembled WGS sequence"/>
</dbReference>
<reference evidence="3" key="1">
    <citation type="submission" date="2019-09" db="EMBL/GenBank/DDBJ databases">
        <title>Draft genome information of white flower Hibiscus syriacus.</title>
        <authorList>
            <person name="Kim Y.-M."/>
        </authorList>
    </citation>
    <scope>NUCLEOTIDE SEQUENCE [LARGE SCALE GENOMIC DNA]</scope>
    <source>
        <strain evidence="3">YM2019G1</strain>
    </source>
</reference>
<dbReference type="InterPro" id="IPR057670">
    <property type="entry name" value="SH3_retrovirus"/>
</dbReference>
<organism evidence="3 4">
    <name type="scientific">Hibiscus syriacus</name>
    <name type="common">Rose of Sharon</name>
    <dbReference type="NCBI Taxonomy" id="106335"/>
    <lineage>
        <taxon>Eukaryota</taxon>
        <taxon>Viridiplantae</taxon>
        <taxon>Streptophyta</taxon>
        <taxon>Embryophyta</taxon>
        <taxon>Tracheophyta</taxon>
        <taxon>Spermatophyta</taxon>
        <taxon>Magnoliopsida</taxon>
        <taxon>eudicotyledons</taxon>
        <taxon>Gunneridae</taxon>
        <taxon>Pentapetalae</taxon>
        <taxon>rosids</taxon>
        <taxon>malvids</taxon>
        <taxon>Malvales</taxon>
        <taxon>Malvaceae</taxon>
        <taxon>Malvoideae</taxon>
        <taxon>Hibiscus</taxon>
    </lineage>
</organism>
<dbReference type="Pfam" id="PF07727">
    <property type="entry name" value="RVT_2"/>
    <property type="match status" value="1"/>
</dbReference>
<dbReference type="Pfam" id="PF25597">
    <property type="entry name" value="SH3_retrovirus"/>
    <property type="match status" value="1"/>
</dbReference>
<protein>
    <submittedName>
        <fullName evidence="3">Uncharacterized protein</fullName>
    </submittedName>
</protein>
<dbReference type="AlphaFoldDB" id="A0A6A3A043"/>
<sequence length="605" mass="68353">MNHLPSISKAFSLIIQEENQRYEKSVKLVFDSTFAVKITHGNSKNLLQCSYCHILGHTKDKCYKLHGYPPGYGSKNWSSGSTGAKSNHSARANSVEVSEFRFNLLFISALISRYDISVVFCKSGYILQDLCRVIGKDSWHSELGHPSSWVLNLLKDTLRLKNRDKFTARALRIIFQGYPPGVKSYKVFVLQNQKIVKPRNVVVHEHVFPFQNVNVSHLFVDPFKDLSLPNVVIDLQEVAQQEGVLNLPSEQDGQVDVQQGFNESNSTQEACLFNEPQMEQVDTPTTIVPDISSHDIEESIPTADVSCVTQTAQVLPLWSSRDTYKSSYLQKSVVSLPEGEKTIDSVQDWYLLQLDVNNAFLNGLLDEEVYMKLLLKYKTQFKGSNMVCQVNKSIYGLKQASRQWFNAFSPVILELGFHQSPFEHSLFKGSGDEFVALLVYVDDIVFAGKNLKLLSDVQDFLQQHFKLKSLEDAGCLGVKPAESPMIHSLKLSANECVLLDDRQEYRRLVGRLLYLTNTRHDIVHTVHLLSQFVASPRLLHMVALNHLLANIKQSPRLGLLFSENSDMQLSAFVDSEYGLCADSRCSTTSFCTFFGNSLVSWKSKK</sequence>
<dbReference type="SUPFAM" id="SSF56672">
    <property type="entry name" value="DNA/RNA polymerases"/>
    <property type="match status" value="1"/>
</dbReference>
<dbReference type="InterPro" id="IPR043502">
    <property type="entry name" value="DNA/RNA_pol_sf"/>
</dbReference>
<keyword evidence="4" id="KW-1185">Reference proteome</keyword>
<proteinExistence type="predicted"/>
<dbReference type="PANTHER" id="PTHR11439">
    <property type="entry name" value="GAG-POL-RELATED RETROTRANSPOSON"/>
    <property type="match status" value="1"/>
</dbReference>
<gene>
    <name evidence="3" type="ORF">F3Y22_tig00110621pilonHSYRG00137</name>
</gene>
<evidence type="ECO:0000259" key="1">
    <source>
        <dbReference type="Pfam" id="PF07727"/>
    </source>
</evidence>
<dbReference type="PANTHER" id="PTHR11439:SF498">
    <property type="entry name" value="DNAK FAMILY PROTEIN"/>
    <property type="match status" value="1"/>
</dbReference>
<dbReference type="EMBL" id="VEPZ02001051">
    <property type="protein sequence ID" value="KAE8697363.1"/>
    <property type="molecule type" value="Genomic_DNA"/>
</dbReference>
<feature type="domain" description="Reverse transcriptase Ty1/copia-type" evidence="1">
    <location>
        <begin position="343"/>
        <end position="479"/>
    </location>
</feature>